<evidence type="ECO:0000259" key="6">
    <source>
        <dbReference type="Pfam" id="PF16656"/>
    </source>
</evidence>
<name>A0AA39LSN0_9BILA</name>
<dbReference type="SUPFAM" id="SSF49363">
    <property type="entry name" value="Purple acid phosphatase, N-terminal domain"/>
    <property type="match status" value="1"/>
</dbReference>
<dbReference type="Gene3D" id="3.60.21.10">
    <property type="match status" value="1"/>
</dbReference>
<accession>A0AA39LSN0</accession>
<dbReference type="AlphaFoldDB" id="A0AA39LSN0"/>
<dbReference type="EC" id="3.1.3.2" evidence="3"/>
<dbReference type="Pfam" id="PF14008">
    <property type="entry name" value="Metallophos_C"/>
    <property type="match status" value="1"/>
</dbReference>
<dbReference type="Pfam" id="PF16656">
    <property type="entry name" value="Pur_ac_phosph_N"/>
    <property type="match status" value="1"/>
</dbReference>
<evidence type="ECO:0000313" key="8">
    <source>
        <dbReference type="Proteomes" id="UP001175271"/>
    </source>
</evidence>
<evidence type="ECO:0000313" key="7">
    <source>
        <dbReference type="EMBL" id="KAK0408108.1"/>
    </source>
</evidence>
<feature type="domain" description="Purple acid phosphatase C-terminal" evidence="5">
    <location>
        <begin position="352"/>
        <end position="414"/>
    </location>
</feature>
<keyword evidence="8" id="KW-1185">Reference proteome</keyword>
<dbReference type="InterPro" id="IPR029052">
    <property type="entry name" value="Metallo-depent_PP-like"/>
</dbReference>
<comment type="similarity">
    <text evidence="3">Belongs to the metallophosphoesterase superfamily. Purple acid phosphatase family.</text>
</comment>
<dbReference type="GO" id="GO:0046872">
    <property type="term" value="F:metal ion binding"/>
    <property type="evidence" value="ECO:0007669"/>
    <property type="project" value="InterPro"/>
</dbReference>
<evidence type="ECO:0000259" key="4">
    <source>
        <dbReference type="Pfam" id="PF00149"/>
    </source>
</evidence>
<evidence type="ECO:0000259" key="5">
    <source>
        <dbReference type="Pfam" id="PF14008"/>
    </source>
</evidence>
<dbReference type="InterPro" id="IPR025733">
    <property type="entry name" value="PAPs_C"/>
</dbReference>
<feature type="signal peptide" evidence="3">
    <location>
        <begin position="1"/>
        <end position="16"/>
    </location>
</feature>
<dbReference type="PANTHER" id="PTHR45867">
    <property type="entry name" value="PURPLE ACID PHOSPHATASE"/>
    <property type="match status" value="1"/>
</dbReference>
<dbReference type="Gene3D" id="2.60.40.380">
    <property type="entry name" value="Purple acid phosphatase-like, N-terminal"/>
    <property type="match status" value="1"/>
</dbReference>
<evidence type="ECO:0000256" key="1">
    <source>
        <dbReference type="ARBA" id="ARBA00022729"/>
    </source>
</evidence>
<sequence>MAVLILLLGLIAAGYGASVLPEQVHLSLAHAENQMVVTWVTFKMPSSTPKVLYGSSPDSLSNEAEANVTDFLYNDIHRFVHRATMANLKGKTYYKVGSEGGWSKVFNFQSRNTLSTAERPLRVCIFGDLGVVNGQSMPFLVKAAENGEFDLVIHLGDIAYDLHTDDGRRGDQYMNDIEPLATHVPYMVIAGNHEDDRKNFSNYVNRFTMPDFATNLNHYYSFDYGPIHFIGVSTEYYGYYYDYGMEPVITQYNWLKEDIEKADSERDVRPWIVTFQHRPFYCSNENSKECSAFENRLIRKGFLTMPGLEDLYTKHGVDMGFWGHEHSYERFLPVNNRVIYNETGNPYDNAAAPIYIISGSAGCHSGHAWFDKKPVPFSAKQINDYGYSVLHIYNSTHLLFDQISIEKGGESVDSVWISKEKGHAPRTSLARTRRGIPFPPSESCHLKDLACRKSLAYNN</sequence>
<dbReference type="SUPFAM" id="SSF56300">
    <property type="entry name" value="Metallo-dependent phosphatases"/>
    <property type="match status" value="1"/>
</dbReference>
<feature type="domain" description="Purple acid phosphatase N-terminal" evidence="6">
    <location>
        <begin position="21"/>
        <end position="109"/>
    </location>
</feature>
<organism evidence="7 8">
    <name type="scientific">Steinernema hermaphroditum</name>
    <dbReference type="NCBI Taxonomy" id="289476"/>
    <lineage>
        <taxon>Eukaryota</taxon>
        <taxon>Metazoa</taxon>
        <taxon>Ecdysozoa</taxon>
        <taxon>Nematoda</taxon>
        <taxon>Chromadorea</taxon>
        <taxon>Rhabditida</taxon>
        <taxon>Tylenchina</taxon>
        <taxon>Panagrolaimomorpha</taxon>
        <taxon>Strongyloidoidea</taxon>
        <taxon>Steinernematidae</taxon>
        <taxon>Steinernema</taxon>
    </lineage>
</organism>
<feature type="chain" id="PRO_5041481826" description="Purple acid phosphatase" evidence="3">
    <location>
        <begin position="17"/>
        <end position="459"/>
    </location>
</feature>
<keyword evidence="2" id="KW-0325">Glycoprotein</keyword>
<proteinExistence type="inferred from homology"/>
<dbReference type="EMBL" id="JAUCMV010000003">
    <property type="protein sequence ID" value="KAK0408108.1"/>
    <property type="molecule type" value="Genomic_DNA"/>
</dbReference>
<evidence type="ECO:0000256" key="3">
    <source>
        <dbReference type="RuleBase" id="RU361203"/>
    </source>
</evidence>
<dbReference type="GO" id="GO:0003993">
    <property type="term" value="F:acid phosphatase activity"/>
    <property type="evidence" value="ECO:0007669"/>
    <property type="project" value="UniProtKB-EC"/>
</dbReference>
<gene>
    <name evidence="7" type="ORF">QR680_003778</name>
</gene>
<keyword evidence="1 3" id="KW-0732">Signal</keyword>
<reference evidence="7" key="1">
    <citation type="submission" date="2023-06" db="EMBL/GenBank/DDBJ databases">
        <title>Genomic analysis of the entomopathogenic nematode Steinernema hermaphroditum.</title>
        <authorList>
            <person name="Schwarz E.M."/>
            <person name="Heppert J.K."/>
            <person name="Baniya A."/>
            <person name="Schwartz H.T."/>
            <person name="Tan C.-H."/>
            <person name="Antoshechkin I."/>
            <person name="Sternberg P.W."/>
            <person name="Goodrich-Blair H."/>
            <person name="Dillman A.R."/>
        </authorList>
    </citation>
    <scope>NUCLEOTIDE SEQUENCE</scope>
    <source>
        <strain evidence="7">PS9179</strain>
        <tissue evidence="7">Whole animal</tissue>
    </source>
</reference>
<comment type="caution">
    <text evidence="7">The sequence shown here is derived from an EMBL/GenBank/DDBJ whole genome shotgun (WGS) entry which is preliminary data.</text>
</comment>
<keyword evidence="3" id="KW-0378">Hydrolase</keyword>
<dbReference type="InterPro" id="IPR041792">
    <property type="entry name" value="MPP_PAP"/>
</dbReference>
<dbReference type="CDD" id="cd00839">
    <property type="entry name" value="MPP_PAPs"/>
    <property type="match status" value="1"/>
</dbReference>
<dbReference type="InterPro" id="IPR004843">
    <property type="entry name" value="Calcineurin-like_PHP"/>
</dbReference>
<feature type="domain" description="Calcineurin-like phosphoesterase" evidence="4">
    <location>
        <begin position="121"/>
        <end position="328"/>
    </location>
</feature>
<comment type="catalytic activity">
    <reaction evidence="3">
        <text>a phosphate monoester + H2O = an alcohol + phosphate</text>
        <dbReference type="Rhea" id="RHEA:15017"/>
        <dbReference type="ChEBI" id="CHEBI:15377"/>
        <dbReference type="ChEBI" id="CHEBI:30879"/>
        <dbReference type="ChEBI" id="CHEBI:43474"/>
        <dbReference type="ChEBI" id="CHEBI:67140"/>
        <dbReference type="EC" id="3.1.3.2"/>
    </reaction>
</comment>
<dbReference type="InterPro" id="IPR015914">
    <property type="entry name" value="PAPs_N"/>
</dbReference>
<dbReference type="PANTHER" id="PTHR45867:SF10">
    <property type="entry name" value="PURPLE ACID PHOSPHATASE"/>
    <property type="match status" value="1"/>
</dbReference>
<protein>
    <recommendedName>
        <fullName evidence="3">Purple acid phosphatase</fullName>
        <ecNumber evidence="3">3.1.3.2</ecNumber>
    </recommendedName>
</protein>
<dbReference type="Proteomes" id="UP001175271">
    <property type="component" value="Unassembled WGS sequence"/>
</dbReference>
<dbReference type="Pfam" id="PF00149">
    <property type="entry name" value="Metallophos"/>
    <property type="match status" value="1"/>
</dbReference>
<evidence type="ECO:0000256" key="2">
    <source>
        <dbReference type="ARBA" id="ARBA00023180"/>
    </source>
</evidence>
<dbReference type="InterPro" id="IPR008963">
    <property type="entry name" value="Purple_acid_Pase-like_N"/>
</dbReference>